<dbReference type="Pfam" id="PF13439">
    <property type="entry name" value="Glyco_transf_4"/>
    <property type="match status" value="1"/>
</dbReference>
<sequence length="379" mass="43473">MKKNIIYVHHSGLLGGAPKSLTYLVRKINTDVYNATILGIRKGPVWDLLKTSGAKLVHKNFMYPFHGSTVSGMNMKLFIRNLIGVIPTYLVTYKYMKKEKPDIVHLNSTCLFIVAMATRHALKNKVNIICHIREPILQSFVGNILRYFNLKYVNKFIAIDEFDAKSLSDNVEKISVIYNFVDFKEYYPKPKNTELMKEMDIDSKDIVYLYLGRIVEGNGVKEMVKAFKNAILKNPNIKLVISGFYDNANNSYEEVIKKMCSNNDNIKLLSFVDDVPNLISISDCIVCPFIEPHFARSIVEGSAMKKFSIGNNIGGPNELIEHFKSGYLYSTQKEFEEYIFATSINRELREKLSSNAYNFALKNFDSEINSDRTFKQYIN</sequence>
<evidence type="ECO:0000313" key="5">
    <source>
        <dbReference type="Proteomes" id="UP000078447"/>
    </source>
</evidence>
<dbReference type="SUPFAM" id="SSF53756">
    <property type="entry name" value="UDP-Glycosyltransferase/glycogen phosphorylase"/>
    <property type="match status" value="1"/>
</dbReference>
<dbReference type="Pfam" id="PF00534">
    <property type="entry name" value="Glycos_transf_1"/>
    <property type="match status" value="1"/>
</dbReference>
<evidence type="ECO:0000256" key="1">
    <source>
        <dbReference type="ARBA" id="ARBA00022679"/>
    </source>
</evidence>
<dbReference type="PANTHER" id="PTHR46401">
    <property type="entry name" value="GLYCOSYLTRANSFERASE WBBK-RELATED"/>
    <property type="match status" value="1"/>
</dbReference>
<gene>
    <name evidence="4" type="ORF">A3783_00130</name>
</gene>
<dbReference type="Gene3D" id="3.40.50.2000">
    <property type="entry name" value="Glycogen Phosphorylase B"/>
    <property type="match status" value="2"/>
</dbReference>
<evidence type="ECO:0000313" key="4">
    <source>
        <dbReference type="EMBL" id="OAN14366.1"/>
    </source>
</evidence>
<organism evidence="4 5">
    <name type="scientific">Exiguobacterium undae</name>
    <dbReference type="NCBI Taxonomy" id="169177"/>
    <lineage>
        <taxon>Bacteria</taxon>
        <taxon>Bacillati</taxon>
        <taxon>Bacillota</taxon>
        <taxon>Bacilli</taxon>
        <taxon>Bacillales</taxon>
        <taxon>Bacillales Family XII. Incertae Sedis</taxon>
        <taxon>Exiguobacterium</taxon>
    </lineage>
</organism>
<accession>A0ABX2V841</accession>
<dbReference type="InterPro" id="IPR001296">
    <property type="entry name" value="Glyco_trans_1"/>
</dbReference>
<evidence type="ECO:0000259" key="2">
    <source>
        <dbReference type="Pfam" id="PF00534"/>
    </source>
</evidence>
<evidence type="ECO:0000259" key="3">
    <source>
        <dbReference type="Pfam" id="PF13439"/>
    </source>
</evidence>
<dbReference type="RefSeq" id="WP_028105615.1">
    <property type="nucleotide sequence ID" value="NZ_LVVL01000001.1"/>
</dbReference>
<feature type="domain" description="Glycosyl transferase family 1" evidence="2">
    <location>
        <begin position="193"/>
        <end position="358"/>
    </location>
</feature>
<dbReference type="InterPro" id="IPR028098">
    <property type="entry name" value="Glyco_trans_4-like_N"/>
</dbReference>
<protein>
    <recommendedName>
        <fullName evidence="6">Glycosyltransferase</fullName>
    </recommendedName>
</protein>
<dbReference type="EMBL" id="LVVL01000001">
    <property type="protein sequence ID" value="OAN14366.1"/>
    <property type="molecule type" value="Genomic_DNA"/>
</dbReference>
<proteinExistence type="predicted"/>
<comment type="caution">
    <text evidence="4">The sequence shown here is derived from an EMBL/GenBank/DDBJ whole genome shotgun (WGS) entry which is preliminary data.</text>
</comment>
<reference evidence="4 5" key="1">
    <citation type="submission" date="2016-03" db="EMBL/GenBank/DDBJ databases">
        <authorList>
            <person name="Cho S.-Y."/>
            <person name="Lim S."/>
            <person name="Kim H."/>
            <person name="Soh E.H."/>
            <person name="Moon J.S."/>
        </authorList>
    </citation>
    <scope>NUCLEOTIDE SEQUENCE [LARGE SCALE GENOMIC DNA]</scope>
    <source>
        <strain evidence="4 5">KCTC 3810</strain>
    </source>
</reference>
<keyword evidence="1" id="KW-0808">Transferase</keyword>
<evidence type="ECO:0008006" key="6">
    <source>
        <dbReference type="Google" id="ProtNLM"/>
    </source>
</evidence>
<keyword evidence="5" id="KW-1185">Reference proteome</keyword>
<feature type="domain" description="Glycosyltransferase subfamily 4-like N-terminal" evidence="3">
    <location>
        <begin position="85"/>
        <end position="183"/>
    </location>
</feature>
<dbReference type="PANTHER" id="PTHR46401:SF2">
    <property type="entry name" value="GLYCOSYLTRANSFERASE WBBK-RELATED"/>
    <property type="match status" value="1"/>
</dbReference>
<name>A0ABX2V841_9BACL</name>
<dbReference type="Proteomes" id="UP000078447">
    <property type="component" value="Unassembled WGS sequence"/>
</dbReference>